<keyword evidence="3" id="KW-1185">Reference proteome</keyword>
<evidence type="ECO:0000313" key="2">
    <source>
        <dbReference type="EMBL" id="GAA0322465.1"/>
    </source>
</evidence>
<gene>
    <name evidence="2" type="ORF">GCM10010151_10380</name>
</gene>
<sequence length="250" mass="26200">MTGPVTVTFAGCGDAFGSGGRFQACVHVRARADDAPVLLDCGATSLTALKRFGLPPGEIGAVIVSHLHGDHFGGLPFLILDGQFSRRREPLLIAGPPGTGRRLTEAMEVLFPGSSTARRAFPVEVTELPPGTTATVAGTEVTTWAADHPSGAPALILRVTVGGRAVAYTGDTAWTDAIVEAARDTDLLIAEAYYRDKAIPYHLRLADLVAHRRSIGAGRVILTHMSADVLDDLPVAGFEIAADGLVVNLE</sequence>
<dbReference type="SUPFAM" id="SSF56281">
    <property type="entry name" value="Metallo-hydrolase/oxidoreductase"/>
    <property type="match status" value="1"/>
</dbReference>
<dbReference type="InterPro" id="IPR001279">
    <property type="entry name" value="Metallo-B-lactamas"/>
</dbReference>
<feature type="domain" description="Metallo-beta-lactamase" evidence="1">
    <location>
        <begin position="22"/>
        <end position="202"/>
    </location>
</feature>
<dbReference type="PANTHER" id="PTHR46018:SF7">
    <property type="entry name" value="RIBONUCLEASE Z"/>
    <property type="match status" value="1"/>
</dbReference>
<comment type="caution">
    <text evidence="2">The sequence shown here is derived from an EMBL/GenBank/DDBJ whole genome shotgun (WGS) entry which is preliminary data.</text>
</comment>
<reference evidence="2 3" key="1">
    <citation type="journal article" date="2019" name="Int. J. Syst. Evol. Microbiol.">
        <title>The Global Catalogue of Microorganisms (GCM) 10K type strain sequencing project: providing services to taxonomists for standard genome sequencing and annotation.</title>
        <authorList>
            <consortium name="The Broad Institute Genomics Platform"/>
            <consortium name="The Broad Institute Genome Sequencing Center for Infectious Disease"/>
            <person name="Wu L."/>
            <person name="Ma J."/>
        </authorList>
    </citation>
    <scope>NUCLEOTIDE SEQUENCE [LARGE SCALE GENOMIC DNA]</scope>
    <source>
        <strain evidence="2 3">JCM 3146</strain>
    </source>
</reference>
<dbReference type="Proteomes" id="UP001501822">
    <property type="component" value="Unassembled WGS sequence"/>
</dbReference>
<organism evidence="2 3">
    <name type="scientific">Actinoallomurus spadix</name>
    <dbReference type="NCBI Taxonomy" id="79912"/>
    <lineage>
        <taxon>Bacteria</taxon>
        <taxon>Bacillati</taxon>
        <taxon>Actinomycetota</taxon>
        <taxon>Actinomycetes</taxon>
        <taxon>Streptosporangiales</taxon>
        <taxon>Thermomonosporaceae</taxon>
        <taxon>Actinoallomurus</taxon>
    </lineage>
</organism>
<name>A0ABN0W175_9ACTN</name>
<dbReference type="PANTHER" id="PTHR46018">
    <property type="entry name" value="ZINC PHOSPHODIESTERASE ELAC PROTEIN 1"/>
    <property type="match status" value="1"/>
</dbReference>
<dbReference type="Gene3D" id="3.60.15.10">
    <property type="entry name" value="Ribonuclease Z/Hydroxyacylglutathione hydrolase-like"/>
    <property type="match status" value="1"/>
</dbReference>
<evidence type="ECO:0000259" key="1">
    <source>
        <dbReference type="SMART" id="SM00849"/>
    </source>
</evidence>
<accession>A0ABN0W175</accession>
<protein>
    <submittedName>
        <fullName evidence="2">MBL fold metallo-hydrolase</fullName>
    </submittedName>
</protein>
<dbReference type="EMBL" id="BAAABM010000007">
    <property type="protein sequence ID" value="GAA0322465.1"/>
    <property type="molecule type" value="Genomic_DNA"/>
</dbReference>
<evidence type="ECO:0000313" key="3">
    <source>
        <dbReference type="Proteomes" id="UP001501822"/>
    </source>
</evidence>
<dbReference type="Pfam" id="PF12706">
    <property type="entry name" value="Lactamase_B_2"/>
    <property type="match status" value="1"/>
</dbReference>
<dbReference type="CDD" id="cd07740">
    <property type="entry name" value="metallo-hydrolase-like_MBL-fold"/>
    <property type="match status" value="1"/>
</dbReference>
<dbReference type="SMART" id="SM00849">
    <property type="entry name" value="Lactamase_B"/>
    <property type="match status" value="1"/>
</dbReference>
<dbReference type="InterPro" id="IPR036866">
    <property type="entry name" value="RibonucZ/Hydroxyglut_hydro"/>
</dbReference>
<proteinExistence type="predicted"/>
<dbReference type="RefSeq" id="WP_252799615.1">
    <property type="nucleotide sequence ID" value="NZ_BAAABM010000007.1"/>
</dbReference>